<dbReference type="STRING" id="857291.HMPREF9138_01945"/>
<dbReference type="Proteomes" id="UP000004597">
    <property type="component" value="Unassembled WGS sequence"/>
</dbReference>
<dbReference type="InterPro" id="IPR029069">
    <property type="entry name" value="HotDog_dom_sf"/>
</dbReference>
<reference evidence="1 2" key="1">
    <citation type="submission" date="2011-10" db="EMBL/GenBank/DDBJ databases">
        <title>The Genome Sequence of Prevotella histicola F0411.</title>
        <authorList>
            <consortium name="The Broad Institute Genome Sequencing Platform"/>
            <person name="Earl A."/>
            <person name="Ward D."/>
            <person name="Feldgarden M."/>
            <person name="Gevers D."/>
            <person name="Izard J."/>
            <person name="Ganesan A."/>
            <person name="Blanton J.M."/>
            <person name="Baranova O.V."/>
            <person name="Tanner A.C."/>
            <person name="Mathney J.M.J."/>
            <person name="Dewhirst F.E."/>
            <person name="Young S.K."/>
            <person name="Zeng Q."/>
            <person name="Gargeya S."/>
            <person name="Fitzgerald M."/>
            <person name="Haas B."/>
            <person name="Abouelleil A."/>
            <person name="Alvarado L."/>
            <person name="Arachchi H.M."/>
            <person name="Berlin A."/>
            <person name="Brown A."/>
            <person name="Chapman S.B."/>
            <person name="Chen Z."/>
            <person name="Dunbar C."/>
            <person name="Freedman E."/>
            <person name="Gearin G."/>
            <person name="Gellesch M."/>
            <person name="Goldberg J."/>
            <person name="Griggs A."/>
            <person name="Gujja S."/>
            <person name="Heiman D."/>
            <person name="Howarth C."/>
            <person name="Larson L."/>
            <person name="Lui A."/>
            <person name="MacDonald P.J.P."/>
            <person name="Montmayeur A."/>
            <person name="Murphy C."/>
            <person name="Neiman D."/>
            <person name="Pearson M."/>
            <person name="Priest M."/>
            <person name="Roberts A."/>
            <person name="Saif S."/>
            <person name="Shea T."/>
            <person name="Shenoy N."/>
            <person name="Sisk P."/>
            <person name="Stolte C."/>
            <person name="Sykes S."/>
            <person name="Wortman J."/>
            <person name="Nusbaum C."/>
            <person name="Birren B."/>
        </authorList>
    </citation>
    <scope>NUCLEOTIDE SEQUENCE [LARGE SCALE GENOMIC DNA]</scope>
    <source>
        <strain evidence="1 2">F0411</strain>
    </source>
</reference>
<dbReference type="Gene3D" id="3.10.129.10">
    <property type="entry name" value="Hotdog Thioesterase"/>
    <property type="match status" value="1"/>
</dbReference>
<dbReference type="PATRIC" id="fig|857291.3.peg.1940"/>
<sequence>MTSGHDKLMIKKMVNFDVANPSEAALRAIDVHELLPQQEPFVMIGTLIHFDKTLTVTETEVQKNNIFVDDDRFSASGLMENIAQTCAARIGYVNKYILKKGIQLGFIGAVRNFEVIDLPRVGDVITTRVDVKEEVFGMTLAEASITCGDEVLVTSEIKIAVKEQEEA</sequence>
<name>G6AIL8_9BACT</name>
<dbReference type="InterPro" id="IPR016776">
    <property type="entry name" value="ApeP-like_dehydratase"/>
</dbReference>
<dbReference type="SUPFAM" id="SSF54637">
    <property type="entry name" value="Thioesterase/thiol ester dehydrase-isomerase"/>
    <property type="match status" value="1"/>
</dbReference>
<evidence type="ECO:0000313" key="2">
    <source>
        <dbReference type="Proteomes" id="UP000004597"/>
    </source>
</evidence>
<comment type="caution">
    <text evidence="1">The sequence shown here is derived from an EMBL/GenBank/DDBJ whole genome shotgun (WGS) entry which is preliminary data.</text>
</comment>
<evidence type="ECO:0008006" key="3">
    <source>
        <dbReference type="Google" id="ProtNLM"/>
    </source>
</evidence>
<accession>G6AIL8</accession>
<gene>
    <name evidence="1" type="ORF">HMPREF9138_01945</name>
</gene>
<protein>
    <recommendedName>
        <fullName evidence="3">Pseudouridylate synthase</fullName>
    </recommendedName>
</protein>
<keyword evidence="2" id="KW-1185">Reference proteome</keyword>
<evidence type="ECO:0000313" key="1">
    <source>
        <dbReference type="EMBL" id="EHG15493.1"/>
    </source>
</evidence>
<dbReference type="HOGENOM" id="CLU_116661_2_0_10"/>
<dbReference type="Pfam" id="PF22817">
    <property type="entry name" value="ApeP-like"/>
    <property type="match status" value="1"/>
</dbReference>
<dbReference type="EMBL" id="AFXP01000021">
    <property type="protein sequence ID" value="EHG15493.1"/>
    <property type="molecule type" value="Genomic_DNA"/>
</dbReference>
<organism evidence="1 2">
    <name type="scientific">Prevotella histicola F0411</name>
    <dbReference type="NCBI Taxonomy" id="857291"/>
    <lineage>
        <taxon>Bacteria</taxon>
        <taxon>Pseudomonadati</taxon>
        <taxon>Bacteroidota</taxon>
        <taxon>Bacteroidia</taxon>
        <taxon>Bacteroidales</taxon>
        <taxon>Prevotellaceae</taxon>
        <taxon>Prevotella</taxon>
    </lineage>
</organism>
<proteinExistence type="predicted"/>
<dbReference type="AlphaFoldDB" id="G6AIL8"/>